<name>A0AA36JD29_9DINO</name>
<reference evidence="1" key="1">
    <citation type="submission" date="2023-08" db="EMBL/GenBank/DDBJ databases">
        <authorList>
            <person name="Chen Y."/>
            <person name="Shah S."/>
            <person name="Dougan E. K."/>
            <person name="Thang M."/>
            <person name="Chan C."/>
        </authorList>
    </citation>
    <scope>NUCLEOTIDE SEQUENCE</scope>
</reference>
<proteinExistence type="predicted"/>
<dbReference type="EMBL" id="CAUJNA010003471">
    <property type="protein sequence ID" value="CAJ1402864.1"/>
    <property type="molecule type" value="Genomic_DNA"/>
</dbReference>
<dbReference type="AlphaFoldDB" id="A0AA36JD29"/>
<gene>
    <name evidence="1" type="ORF">EVOR1521_LOCUS25652</name>
</gene>
<protein>
    <submittedName>
        <fullName evidence="1">Uncharacterized protein</fullName>
    </submittedName>
</protein>
<accession>A0AA36JD29</accession>
<dbReference type="Proteomes" id="UP001178507">
    <property type="component" value="Unassembled WGS sequence"/>
</dbReference>
<evidence type="ECO:0000313" key="1">
    <source>
        <dbReference type="EMBL" id="CAJ1402864.1"/>
    </source>
</evidence>
<sequence length="219" mass="24433">MQPDDGWNPHELALVVLGEVHHEPPTLDLATLRKQAKHDLFERASKVGRGLVTQWDWRAALQKALLSIKSKDKFWLQQLLSERRGRHWRMISDRIPWLADEGSQQSSDNLCVGHDSFKEQFNISGASPGVLVKDSMLLHPCQASGCKWVLLNTDQRAVAVRPAGTWRSKTSFMIGFIDASQSLSQLEGKHPADVGYFFSPSGGLGRWKGTHGARREGAA</sequence>
<organism evidence="1 2">
    <name type="scientific">Effrenium voratum</name>
    <dbReference type="NCBI Taxonomy" id="2562239"/>
    <lineage>
        <taxon>Eukaryota</taxon>
        <taxon>Sar</taxon>
        <taxon>Alveolata</taxon>
        <taxon>Dinophyceae</taxon>
        <taxon>Suessiales</taxon>
        <taxon>Symbiodiniaceae</taxon>
        <taxon>Effrenium</taxon>
    </lineage>
</organism>
<comment type="caution">
    <text evidence="1">The sequence shown here is derived from an EMBL/GenBank/DDBJ whole genome shotgun (WGS) entry which is preliminary data.</text>
</comment>
<evidence type="ECO:0000313" key="2">
    <source>
        <dbReference type="Proteomes" id="UP001178507"/>
    </source>
</evidence>
<keyword evidence="2" id="KW-1185">Reference proteome</keyword>